<proteinExistence type="predicted"/>
<organism evidence="2 3">
    <name type="scientific">Salinivibrio costicola</name>
    <name type="common">Vibrio costicola</name>
    <dbReference type="NCBI Taxonomy" id="51367"/>
    <lineage>
        <taxon>Bacteria</taxon>
        <taxon>Pseudomonadati</taxon>
        <taxon>Pseudomonadota</taxon>
        <taxon>Gammaproteobacteria</taxon>
        <taxon>Vibrionales</taxon>
        <taxon>Vibrionaceae</taxon>
        <taxon>Salinivibrio</taxon>
    </lineage>
</organism>
<dbReference type="Gene3D" id="2.60.40.3230">
    <property type="match status" value="1"/>
</dbReference>
<dbReference type="Pfam" id="PF07233">
    <property type="entry name" value="DUF1425"/>
    <property type="match status" value="1"/>
</dbReference>
<gene>
    <name evidence="2" type="ORF">HBA18_07665</name>
</gene>
<name>A0ABX6K5M4_SALCS</name>
<reference evidence="2 3" key="1">
    <citation type="submission" date="2020-03" db="EMBL/GenBank/DDBJ databases">
        <title>Genome mining reveals the biosynthetic pathways of PHA and ectoines of the halophilic strain Salinivibrio costicola M318 isolated from fermented shrimp paste.</title>
        <authorList>
            <person name="Doan T.V."/>
            <person name="Tran L.T."/>
            <person name="Trieu T.A."/>
            <person name="Nguyen Q.V."/>
            <person name="Quach T.N."/>
            <person name="Phi T.Q."/>
            <person name="Kumar S."/>
        </authorList>
    </citation>
    <scope>NUCLEOTIDE SEQUENCE [LARGE SCALE GENOMIC DNA]</scope>
    <source>
        <strain evidence="2 3">M318</strain>
    </source>
</reference>
<dbReference type="Proteomes" id="UP000501408">
    <property type="component" value="Chromosome 1"/>
</dbReference>
<dbReference type="EMBL" id="CP050266">
    <property type="protein sequence ID" value="QIR06264.1"/>
    <property type="molecule type" value="Genomic_DNA"/>
</dbReference>
<dbReference type="RefSeq" id="WP_167314478.1">
    <property type="nucleotide sequence ID" value="NZ_CP050266.1"/>
</dbReference>
<keyword evidence="1" id="KW-0732">Signal</keyword>
<dbReference type="PROSITE" id="PS51257">
    <property type="entry name" value="PROKAR_LIPOPROTEIN"/>
    <property type="match status" value="1"/>
</dbReference>
<feature type="chain" id="PRO_5047545477" evidence="1">
    <location>
        <begin position="25"/>
        <end position="132"/>
    </location>
</feature>
<evidence type="ECO:0000256" key="1">
    <source>
        <dbReference type="SAM" id="SignalP"/>
    </source>
</evidence>
<protein>
    <submittedName>
        <fullName evidence="2">YcfL family protein</fullName>
    </submittedName>
</protein>
<evidence type="ECO:0000313" key="2">
    <source>
        <dbReference type="EMBL" id="QIR06264.1"/>
    </source>
</evidence>
<keyword evidence="3" id="KW-1185">Reference proteome</keyword>
<feature type="signal peptide" evidence="1">
    <location>
        <begin position="1"/>
        <end position="24"/>
    </location>
</feature>
<accession>A0ABX6K5M4</accession>
<sequence length="132" mass="14737">MMCKNQIQILMIALALVLAGCAGGQSTDLRIAPHQTVVFADPELATSLWVKETMVRRTSNGNQACVWLENTSSHPQTMQYRFSWYDSQGLQLSISAASWQSVTIPPHTQRDIHAPIPDIKVSQFRLAVMQPE</sequence>
<dbReference type="InterPro" id="IPR038483">
    <property type="entry name" value="YcfL-like_sf"/>
</dbReference>
<dbReference type="CDD" id="cd09030">
    <property type="entry name" value="DUF1425"/>
    <property type="match status" value="1"/>
</dbReference>
<dbReference type="InterPro" id="IPR010824">
    <property type="entry name" value="DUF1425"/>
</dbReference>
<evidence type="ECO:0000313" key="3">
    <source>
        <dbReference type="Proteomes" id="UP000501408"/>
    </source>
</evidence>